<dbReference type="Gene3D" id="2.40.100.10">
    <property type="entry name" value="Cyclophilin-like"/>
    <property type="match status" value="1"/>
</dbReference>
<dbReference type="Pfam" id="PF00160">
    <property type="entry name" value="Pro_isomerase"/>
    <property type="match status" value="1"/>
</dbReference>
<keyword evidence="2" id="KW-0697">Rotamase</keyword>
<reference evidence="5" key="1">
    <citation type="journal article" date="2020" name="mSystems">
        <title>Genome- and Community-Level Interaction Insights into Carbon Utilization and Element Cycling Functions of Hydrothermarchaeota in Hydrothermal Sediment.</title>
        <authorList>
            <person name="Zhou Z."/>
            <person name="Liu Y."/>
            <person name="Xu W."/>
            <person name="Pan J."/>
            <person name="Luo Z.H."/>
            <person name="Li M."/>
        </authorList>
    </citation>
    <scope>NUCLEOTIDE SEQUENCE [LARGE SCALE GENOMIC DNA]</scope>
    <source>
        <strain evidence="5">SpSt-500</strain>
    </source>
</reference>
<organism evidence="5">
    <name type="scientific">Ignavibacterium album</name>
    <dbReference type="NCBI Taxonomy" id="591197"/>
    <lineage>
        <taxon>Bacteria</taxon>
        <taxon>Pseudomonadati</taxon>
        <taxon>Ignavibacteriota</taxon>
        <taxon>Ignavibacteria</taxon>
        <taxon>Ignavibacteriales</taxon>
        <taxon>Ignavibacteriaceae</taxon>
        <taxon>Ignavibacterium</taxon>
    </lineage>
</organism>
<proteinExistence type="predicted"/>
<evidence type="ECO:0000256" key="3">
    <source>
        <dbReference type="ARBA" id="ARBA00023235"/>
    </source>
</evidence>
<dbReference type="PANTHER" id="PTHR45625:SF4">
    <property type="entry name" value="PEPTIDYLPROLYL ISOMERASE DOMAIN AND WD REPEAT-CONTAINING PROTEIN 1"/>
    <property type="match status" value="1"/>
</dbReference>
<evidence type="ECO:0000313" key="5">
    <source>
        <dbReference type="EMBL" id="HGT46903.1"/>
    </source>
</evidence>
<dbReference type="EMBL" id="DSVI01000004">
    <property type="protein sequence ID" value="HGT46903.1"/>
    <property type="molecule type" value="Genomic_DNA"/>
</dbReference>
<dbReference type="InterPro" id="IPR029000">
    <property type="entry name" value="Cyclophilin-like_dom_sf"/>
</dbReference>
<dbReference type="PRINTS" id="PR00153">
    <property type="entry name" value="CSAPPISMRASE"/>
</dbReference>
<sequence>MNFRVQKFFPADHKLLFELNLKSDAVRIEFVKALPYSEKQSSIINTIKFNLSSSDENENLKIESLKALQLKKWDEALLNNYNIKNLLREIIEKSSNRIITEEAFNAYKYLFGRDNYLSNASLQLRLTPKNRLQLLFENIKDNLKFDEVVKIYSEAKDLKEKLSALEFILSESNIYSDDSEFINFIFSSLRSDNAAIISITADRIDSVFIRKNSDELKSIILSQCQRFKLDTDFIEAEISLVNPSKKISEDFYKEVLNSLTDTKIYSLRKILLQENLISESVTKEFPNLDTLLDKSFQYSKAIIETSKGNIEIKFRDDLAPVTVGNFIYLAEKNFYDGIIFHRVVPGFVIQAGDPTGTGWGGPGYEIISEFSPEEFYTGAVGIASAGKDTEGSQFFIMQGYYPHLNGRYTLFAEVISGIDVVMKISEYDKIISVQLMK</sequence>
<dbReference type="EC" id="5.2.1.8" evidence="1"/>
<comment type="caution">
    <text evidence="5">The sequence shown here is derived from an EMBL/GenBank/DDBJ whole genome shotgun (WGS) entry which is preliminary data.</text>
</comment>
<gene>
    <name evidence="5" type="ORF">ENS56_02595</name>
</gene>
<dbReference type="InterPro" id="IPR002130">
    <property type="entry name" value="Cyclophilin-type_PPIase_dom"/>
</dbReference>
<dbReference type="PANTHER" id="PTHR45625">
    <property type="entry name" value="PEPTIDYL-PROLYL CIS-TRANS ISOMERASE-RELATED"/>
    <property type="match status" value="1"/>
</dbReference>
<dbReference type="SUPFAM" id="SSF50891">
    <property type="entry name" value="Cyclophilin-like"/>
    <property type="match status" value="1"/>
</dbReference>
<protein>
    <recommendedName>
        <fullName evidence="1">peptidylprolyl isomerase</fullName>
        <ecNumber evidence="1">5.2.1.8</ecNumber>
    </recommendedName>
</protein>
<dbReference type="GO" id="GO:0003755">
    <property type="term" value="F:peptidyl-prolyl cis-trans isomerase activity"/>
    <property type="evidence" value="ECO:0007669"/>
    <property type="project" value="UniProtKB-KW"/>
</dbReference>
<keyword evidence="3 5" id="KW-0413">Isomerase</keyword>
<dbReference type="InterPro" id="IPR044666">
    <property type="entry name" value="Cyclophilin_A-like"/>
</dbReference>
<evidence type="ECO:0000256" key="2">
    <source>
        <dbReference type="ARBA" id="ARBA00023110"/>
    </source>
</evidence>
<accession>A0A832DEY2</accession>
<dbReference type="AlphaFoldDB" id="A0A832DEY2"/>
<dbReference type="CDD" id="cd00317">
    <property type="entry name" value="cyclophilin"/>
    <property type="match status" value="1"/>
</dbReference>
<feature type="domain" description="PPIase cyclophilin-type" evidence="4">
    <location>
        <begin position="297"/>
        <end position="426"/>
    </location>
</feature>
<name>A0A832DEY2_9BACT</name>
<dbReference type="PROSITE" id="PS50072">
    <property type="entry name" value="CSA_PPIASE_2"/>
    <property type="match status" value="1"/>
</dbReference>
<evidence type="ECO:0000256" key="1">
    <source>
        <dbReference type="ARBA" id="ARBA00013194"/>
    </source>
</evidence>
<evidence type="ECO:0000259" key="4">
    <source>
        <dbReference type="PROSITE" id="PS50072"/>
    </source>
</evidence>